<dbReference type="Gene3D" id="2.20.28.160">
    <property type="match status" value="1"/>
</dbReference>
<accession>A0A1G6VSB2</accession>
<dbReference type="OrthoDB" id="2381377at2"/>
<evidence type="ECO:0000313" key="3">
    <source>
        <dbReference type="Proteomes" id="UP000198995"/>
    </source>
</evidence>
<dbReference type="SUPFAM" id="SSF57783">
    <property type="entry name" value="Zinc beta-ribbon"/>
    <property type="match status" value="1"/>
</dbReference>
<dbReference type="NCBIfam" id="NF045650">
    <property type="entry name" value="CD1247_Nterm"/>
    <property type="match status" value="1"/>
</dbReference>
<dbReference type="InterPro" id="IPR054688">
    <property type="entry name" value="CD1247_N"/>
</dbReference>
<dbReference type="EMBL" id="FNAF01000004">
    <property type="protein sequence ID" value="SDD56434.1"/>
    <property type="molecule type" value="Genomic_DNA"/>
</dbReference>
<dbReference type="RefSeq" id="WP_091791585.1">
    <property type="nucleotide sequence ID" value="NZ_FNAF01000004.1"/>
</dbReference>
<protein>
    <recommendedName>
        <fullName evidence="4">TFIIB-type domain-containing protein</fullName>
    </recommendedName>
</protein>
<evidence type="ECO:0000313" key="2">
    <source>
        <dbReference type="EMBL" id="SDD56434.1"/>
    </source>
</evidence>
<sequence>MAISERVAYLKGLAEGLGLQEKDKTGKFYNELMSLLEEMALVVDYLQDEKDELEEYLDALDEDLSDVEDVVFDLDDDEFDDDDFEDYDFNTLGNYMETECPGCGETIAYFDDAEEGDSIDIICPNCGDVVASIGDDDDIEVTEAEEDL</sequence>
<organism evidence="2 3">
    <name type="scientific">Peptococcus niger</name>
    <dbReference type="NCBI Taxonomy" id="2741"/>
    <lineage>
        <taxon>Bacteria</taxon>
        <taxon>Bacillati</taxon>
        <taxon>Bacillota</taxon>
        <taxon>Clostridia</taxon>
        <taxon>Eubacteriales</taxon>
        <taxon>Peptococcaceae</taxon>
        <taxon>Peptococcus</taxon>
    </lineage>
</organism>
<dbReference type="Proteomes" id="UP000198995">
    <property type="component" value="Unassembled WGS sequence"/>
</dbReference>
<keyword evidence="1" id="KW-0175">Coiled coil</keyword>
<dbReference type="AlphaFoldDB" id="A0A1G6VSB2"/>
<proteinExistence type="predicted"/>
<feature type="coiled-coil region" evidence="1">
    <location>
        <begin position="43"/>
        <end position="70"/>
    </location>
</feature>
<keyword evidence="3" id="KW-1185">Reference proteome</keyword>
<gene>
    <name evidence="2" type="ORF">SAMN04489866_104124</name>
</gene>
<reference evidence="2 3" key="1">
    <citation type="submission" date="2016-10" db="EMBL/GenBank/DDBJ databases">
        <authorList>
            <person name="de Groot N.N."/>
        </authorList>
    </citation>
    <scope>NUCLEOTIDE SEQUENCE [LARGE SCALE GENOMIC DNA]</scope>
    <source>
        <strain evidence="2 3">DSM 20475</strain>
    </source>
</reference>
<name>A0A1G6VSB2_PEPNI</name>
<dbReference type="STRING" id="2741.SAMN04489866_104124"/>
<evidence type="ECO:0008006" key="4">
    <source>
        <dbReference type="Google" id="ProtNLM"/>
    </source>
</evidence>
<evidence type="ECO:0000256" key="1">
    <source>
        <dbReference type="SAM" id="Coils"/>
    </source>
</evidence>